<dbReference type="GO" id="GO:0003677">
    <property type="term" value="F:DNA binding"/>
    <property type="evidence" value="ECO:0007669"/>
    <property type="project" value="InterPro"/>
</dbReference>
<organism evidence="1 2">
    <name type="scientific">Brevibacillus gelatini</name>
    <dbReference type="NCBI Taxonomy" id="1655277"/>
    <lineage>
        <taxon>Bacteria</taxon>
        <taxon>Bacillati</taxon>
        <taxon>Bacillota</taxon>
        <taxon>Bacilli</taxon>
        <taxon>Bacillales</taxon>
        <taxon>Paenibacillaceae</taxon>
        <taxon>Brevibacillus</taxon>
    </lineage>
</organism>
<comment type="caution">
    <text evidence="1">The sequence shown here is derived from an EMBL/GenBank/DDBJ whole genome shotgun (WGS) entry which is preliminary data.</text>
</comment>
<accession>A0A3M8AXM0</accession>
<evidence type="ECO:0000313" key="1">
    <source>
        <dbReference type="EMBL" id="RNB55862.1"/>
    </source>
</evidence>
<sequence>MNDRDHCCSSDRATVRPDKIKANLVSRLNRVEGQIRGIRGMVEKDVYCDDILNQIAAVQSALNAVGKMLLEGHMKSCVIERIQQGDSEVIDELLKTMNKLMK</sequence>
<name>A0A3M8AXM0_9BACL</name>
<reference evidence="1 2" key="1">
    <citation type="submission" date="2018-10" db="EMBL/GenBank/DDBJ databases">
        <title>Phylogenomics of Brevibacillus.</title>
        <authorList>
            <person name="Dunlap C."/>
        </authorList>
    </citation>
    <scope>NUCLEOTIDE SEQUENCE [LARGE SCALE GENOMIC DNA]</scope>
    <source>
        <strain evidence="1 2">DSM 100115</strain>
    </source>
</reference>
<dbReference type="Pfam" id="PF02583">
    <property type="entry name" value="Trns_repr_metal"/>
    <property type="match status" value="1"/>
</dbReference>
<protein>
    <submittedName>
        <fullName evidence="1">CsoR family transcriptional regulator</fullName>
    </submittedName>
</protein>
<dbReference type="GO" id="GO:0045892">
    <property type="term" value="P:negative regulation of DNA-templated transcription"/>
    <property type="evidence" value="ECO:0007669"/>
    <property type="project" value="UniProtKB-ARBA"/>
</dbReference>
<keyword evidence="2" id="KW-1185">Reference proteome</keyword>
<dbReference type="CDD" id="cd10152">
    <property type="entry name" value="SaCsoR-like_DUF156"/>
    <property type="match status" value="1"/>
</dbReference>
<dbReference type="Gene3D" id="1.20.58.1000">
    <property type="entry name" value="Metal-sensitive repressor, helix protomer"/>
    <property type="match status" value="1"/>
</dbReference>
<dbReference type="GO" id="GO:0046872">
    <property type="term" value="F:metal ion binding"/>
    <property type="evidence" value="ECO:0007669"/>
    <property type="project" value="InterPro"/>
</dbReference>
<dbReference type="InterPro" id="IPR038390">
    <property type="entry name" value="Metal_Tscrpt_repr_sf"/>
</dbReference>
<gene>
    <name evidence="1" type="ORF">EDM57_14040</name>
</gene>
<dbReference type="OrthoDB" id="9811244at2"/>
<dbReference type="Proteomes" id="UP000268829">
    <property type="component" value="Unassembled WGS sequence"/>
</dbReference>
<dbReference type="AlphaFoldDB" id="A0A3M8AXM0"/>
<dbReference type="InterPro" id="IPR003735">
    <property type="entry name" value="Metal_Tscrpt_repr"/>
</dbReference>
<dbReference type="EMBL" id="RHHS01000032">
    <property type="protein sequence ID" value="RNB55862.1"/>
    <property type="molecule type" value="Genomic_DNA"/>
</dbReference>
<evidence type="ECO:0000313" key="2">
    <source>
        <dbReference type="Proteomes" id="UP000268829"/>
    </source>
</evidence>
<dbReference type="RefSeq" id="WP_122905354.1">
    <property type="nucleotide sequence ID" value="NZ_RHHS01000032.1"/>
</dbReference>
<dbReference type="PANTHER" id="PTHR33677:SF3">
    <property type="entry name" value="COPPER-SENSING TRANSCRIPTIONAL REPRESSOR RICR"/>
    <property type="match status" value="1"/>
</dbReference>
<proteinExistence type="predicted"/>
<dbReference type="PANTHER" id="PTHR33677">
    <property type="entry name" value="TRANSCRIPTIONAL REPRESSOR FRMR-RELATED"/>
    <property type="match status" value="1"/>
</dbReference>